<sequence>MELLSENTRKTPLAPIYHL</sequence>
<evidence type="ECO:0000313" key="2">
    <source>
        <dbReference type="Proteomes" id="UP001371456"/>
    </source>
</evidence>
<dbReference type="Proteomes" id="UP001371456">
    <property type="component" value="Unassembled WGS sequence"/>
</dbReference>
<dbReference type="AlphaFoldDB" id="A0AAN8U6I5"/>
<reference evidence="1 2" key="1">
    <citation type="submission" date="2024-02" db="EMBL/GenBank/DDBJ databases">
        <title>de novo genome assembly of Solanum bulbocastanum strain 11H21.</title>
        <authorList>
            <person name="Hosaka A.J."/>
        </authorList>
    </citation>
    <scope>NUCLEOTIDE SEQUENCE [LARGE SCALE GENOMIC DNA]</scope>
    <source>
        <tissue evidence="1">Young leaves</tissue>
    </source>
</reference>
<keyword evidence="2" id="KW-1185">Reference proteome</keyword>
<proteinExistence type="predicted"/>
<accession>A0AAN8U6I5</accession>
<dbReference type="EMBL" id="JBANQN010000001">
    <property type="protein sequence ID" value="KAK6802838.1"/>
    <property type="molecule type" value="Genomic_DNA"/>
</dbReference>
<comment type="caution">
    <text evidence="1">The sequence shown here is derived from an EMBL/GenBank/DDBJ whole genome shotgun (WGS) entry which is preliminary data.</text>
</comment>
<protein>
    <submittedName>
        <fullName evidence="1">Uncharacterized protein</fullName>
    </submittedName>
</protein>
<evidence type="ECO:0000313" key="1">
    <source>
        <dbReference type="EMBL" id="KAK6802838.1"/>
    </source>
</evidence>
<name>A0AAN8U6I5_SOLBU</name>
<gene>
    <name evidence="1" type="ORF">RDI58_000622</name>
</gene>
<organism evidence="1 2">
    <name type="scientific">Solanum bulbocastanum</name>
    <name type="common">Wild potato</name>
    <dbReference type="NCBI Taxonomy" id="147425"/>
    <lineage>
        <taxon>Eukaryota</taxon>
        <taxon>Viridiplantae</taxon>
        <taxon>Streptophyta</taxon>
        <taxon>Embryophyta</taxon>
        <taxon>Tracheophyta</taxon>
        <taxon>Spermatophyta</taxon>
        <taxon>Magnoliopsida</taxon>
        <taxon>eudicotyledons</taxon>
        <taxon>Gunneridae</taxon>
        <taxon>Pentapetalae</taxon>
        <taxon>asterids</taxon>
        <taxon>lamiids</taxon>
        <taxon>Solanales</taxon>
        <taxon>Solanaceae</taxon>
        <taxon>Solanoideae</taxon>
        <taxon>Solaneae</taxon>
        <taxon>Solanum</taxon>
    </lineage>
</organism>